<dbReference type="GO" id="GO:0004888">
    <property type="term" value="F:transmembrane signaling receptor activity"/>
    <property type="evidence" value="ECO:0007669"/>
    <property type="project" value="InterPro"/>
</dbReference>
<evidence type="ECO:0000256" key="4">
    <source>
        <dbReference type="ARBA" id="ARBA00022475"/>
    </source>
</evidence>
<keyword evidence="7 12" id="KW-1133">Transmembrane helix</keyword>
<evidence type="ECO:0000313" key="16">
    <source>
        <dbReference type="Proteomes" id="UP001201812"/>
    </source>
</evidence>
<reference evidence="15" key="1">
    <citation type="submission" date="2022-01" db="EMBL/GenBank/DDBJ databases">
        <title>Genome Sequence Resource for Two Populations of Ditylenchus destructor, the Migratory Endoparasitic Phytonematode.</title>
        <authorList>
            <person name="Zhang H."/>
            <person name="Lin R."/>
            <person name="Xie B."/>
        </authorList>
    </citation>
    <scope>NUCLEOTIDE SEQUENCE</scope>
    <source>
        <strain evidence="15">BazhouSP</strain>
    </source>
</reference>
<dbReference type="FunFam" id="1.20.58.390:FF:000055">
    <property type="entry name" value="Ligand-Gated ion Channel"/>
    <property type="match status" value="1"/>
</dbReference>
<evidence type="ECO:0000259" key="14">
    <source>
        <dbReference type="Pfam" id="PF02932"/>
    </source>
</evidence>
<feature type="transmembrane region" description="Helical" evidence="12">
    <location>
        <begin position="451"/>
        <end position="475"/>
    </location>
</feature>
<feature type="domain" description="Neurotransmitter-gated ion-channel transmembrane" evidence="14">
    <location>
        <begin position="458"/>
        <end position="568"/>
    </location>
</feature>
<keyword evidence="4" id="KW-1003">Cell membrane</keyword>
<sequence>MEVDKIMNDIDAQHAETPSKCDNNQKANPVVPRKDTEIASGSKNKQTHVPEIYYISYENVEPIFGLEIAEELLKKYAFVAINFASLCKDLALRWETENAQKVPTDAERPVSMNLEPPPKPLPPSSVVVEKDTLLGSEVQLLPANDKDDEKEQQIQQRLSEELGRKIELDKPVEVDEDDKSVGVGGEKSAQNVGPIGIDLASLDEKQIQSLEKAVRGENDTELDDIFSKIRWLNFSKQKPFASTLILPVMKRTKYDPRTAPRLIEGQIVHVRVGIHVQSISNFQLTTMDYDMDMWLRMCWRDPRLAHGLKAPILITEESYLKKIWRPDAFFVNSVDSLFHRITYLNFYMFVFPDGEVYFESRLYLKPKSLLVLCKYPHDSQIIYLRISSIAFTNNTVQFQWFSRREEAININRNVQLPELYIAGVENTQCASRRKTGNFSCIEARFYMKRNIGFYFAQTYLPTATCVIFSWISVWLPEEFVEGRVFVALTVFLTLSAESNAAKETLPKVSYVKAIDIWFGFTATFVFATMFQALVVISLEHMSQQMKKTVEEQNESLSVHKATQLLLDSKRYHSWGRGLDEFFKIIFLFIYIFVIIEGDENKCLRGSQDSSHSEL</sequence>
<gene>
    <name evidence="15" type="ORF">DdX_09628</name>
</gene>
<protein>
    <submittedName>
        <fullName evidence="15">Neurotransmitter-gated ion-channel ligand binding domain-containing protein</fullName>
    </submittedName>
</protein>
<keyword evidence="10" id="KW-0407">Ion channel</keyword>
<evidence type="ECO:0000256" key="8">
    <source>
        <dbReference type="ARBA" id="ARBA00023065"/>
    </source>
</evidence>
<dbReference type="InterPro" id="IPR038050">
    <property type="entry name" value="Neuro_actylchol_rec"/>
</dbReference>
<dbReference type="InterPro" id="IPR006028">
    <property type="entry name" value="GABAA/Glycine_rcpt"/>
</dbReference>
<comment type="caution">
    <text evidence="15">The sequence shown here is derived from an EMBL/GenBank/DDBJ whole genome shotgun (WGS) entry which is preliminary data.</text>
</comment>
<evidence type="ECO:0000256" key="12">
    <source>
        <dbReference type="SAM" id="Phobius"/>
    </source>
</evidence>
<dbReference type="Gene3D" id="2.70.170.10">
    <property type="entry name" value="Neurotransmitter-gated ion-channel ligand-binding domain"/>
    <property type="match status" value="1"/>
</dbReference>
<name>A0AAD4N1N9_9BILA</name>
<dbReference type="SUPFAM" id="SSF63712">
    <property type="entry name" value="Nicotinic receptor ligand binding domain-like"/>
    <property type="match status" value="1"/>
</dbReference>
<dbReference type="Pfam" id="PF02932">
    <property type="entry name" value="Neur_chan_memb"/>
    <property type="match status" value="1"/>
</dbReference>
<evidence type="ECO:0000256" key="11">
    <source>
        <dbReference type="SAM" id="MobiDB-lite"/>
    </source>
</evidence>
<accession>A0AAD4N1N9</accession>
<keyword evidence="6" id="KW-0732">Signal</keyword>
<dbReference type="CDD" id="cd19049">
    <property type="entry name" value="LGIC_TM_anion"/>
    <property type="match status" value="1"/>
</dbReference>
<dbReference type="Gene3D" id="1.20.58.390">
    <property type="entry name" value="Neurotransmitter-gated ion-channel transmembrane domain"/>
    <property type="match status" value="1"/>
</dbReference>
<keyword evidence="3" id="KW-0813">Transport</keyword>
<dbReference type="InterPro" id="IPR036719">
    <property type="entry name" value="Neuro-gated_channel_TM_sf"/>
</dbReference>
<dbReference type="Proteomes" id="UP001201812">
    <property type="component" value="Unassembled WGS sequence"/>
</dbReference>
<dbReference type="CDD" id="cd18987">
    <property type="entry name" value="LGIC_ECD_anion"/>
    <property type="match status" value="1"/>
</dbReference>
<feature type="region of interest" description="Disordered" evidence="11">
    <location>
        <begin position="1"/>
        <end position="43"/>
    </location>
</feature>
<dbReference type="InterPro" id="IPR006029">
    <property type="entry name" value="Neurotrans-gated_channel_TM"/>
</dbReference>
<feature type="domain" description="Neurotransmitter-gated ion-channel ligand-binding" evidence="13">
    <location>
        <begin position="252"/>
        <end position="450"/>
    </location>
</feature>
<evidence type="ECO:0000256" key="2">
    <source>
        <dbReference type="ARBA" id="ARBA00004236"/>
    </source>
</evidence>
<dbReference type="InterPro" id="IPR036734">
    <property type="entry name" value="Neur_chan_lig-bd_sf"/>
</dbReference>
<comment type="subcellular location">
    <subcellularLocation>
        <location evidence="2">Cell membrane</location>
    </subcellularLocation>
    <subcellularLocation>
        <location evidence="1">Membrane</location>
        <topology evidence="1">Multi-pass membrane protein</topology>
    </subcellularLocation>
</comment>
<feature type="transmembrane region" description="Helical" evidence="12">
    <location>
        <begin position="516"/>
        <end position="538"/>
    </location>
</feature>
<evidence type="ECO:0000259" key="13">
    <source>
        <dbReference type="Pfam" id="PF02931"/>
    </source>
</evidence>
<evidence type="ECO:0000256" key="3">
    <source>
        <dbReference type="ARBA" id="ARBA00022448"/>
    </source>
</evidence>
<keyword evidence="16" id="KW-1185">Reference proteome</keyword>
<dbReference type="InterPro" id="IPR006201">
    <property type="entry name" value="Neur_channel"/>
</dbReference>
<keyword evidence="5 12" id="KW-0812">Transmembrane</keyword>
<dbReference type="PRINTS" id="PR00252">
    <property type="entry name" value="NRIONCHANNEL"/>
</dbReference>
<feature type="compositionally biased region" description="Basic and acidic residues" evidence="11">
    <location>
        <begin position="1"/>
        <end position="19"/>
    </location>
</feature>
<dbReference type="GO" id="GO:0005886">
    <property type="term" value="C:plasma membrane"/>
    <property type="evidence" value="ECO:0007669"/>
    <property type="project" value="UniProtKB-SubCell"/>
</dbReference>
<organism evidence="15 16">
    <name type="scientific">Ditylenchus destructor</name>
    <dbReference type="NCBI Taxonomy" id="166010"/>
    <lineage>
        <taxon>Eukaryota</taxon>
        <taxon>Metazoa</taxon>
        <taxon>Ecdysozoa</taxon>
        <taxon>Nematoda</taxon>
        <taxon>Chromadorea</taxon>
        <taxon>Rhabditida</taxon>
        <taxon>Tylenchina</taxon>
        <taxon>Tylenchomorpha</taxon>
        <taxon>Sphaerularioidea</taxon>
        <taxon>Anguinidae</taxon>
        <taxon>Anguininae</taxon>
        <taxon>Ditylenchus</taxon>
    </lineage>
</organism>
<evidence type="ECO:0000256" key="7">
    <source>
        <dbReference type="ARBA" id="ARBA00022989"/>
    </source>
</evidence>
<keyword evidence="8" id="KW-0406">Ion transport</keyword>
<dbReference type="PRINTS" id="PR00253">
    <property type="entry name" value="GABAARECEPTR"/>
</dbReference>
<evidence type="ECO:0000256" key="10">
    <source>
        <dbReference type="ARBA" id="ARBA00023303"/>
    </source>
</evidence>
<evidence type="ECO:0000256" key="6">
    <source>
        <dbReference type="ARBA" id="ARBA00022729"/>
    </source>
</evidence>
<keyword evidence="9 12" id="KW-0472">Membrane</keyword>
<evidence type="ECO:0000256" key="1">
    <source>
        <dbReference type="ARBA" id="ARBA00004141"/>
    </source>
</evidence>
<evidence type="ECO:0000256" key="9">
    <source>
        <dbReference type="ARBA" id="ARBA00023136"/>
    </source>
</evidence>
<evidence type="ECO:0000313" key="15">
    <source>
        <dbReference type="EMBL" id="KAI1712536.1"/>
    </source>
</evidence>
<dbReference type="Pfam" id="PF02931">
    <property type="entry name" value="Neur_chan_LBD"/>
    <property type="match status" value="1"/>
</dbReference>
<dbReference type="AlphaFoldDB" id="A0AAD4N1N9"/>
<feature type="region of interest" description="Disordered" evidence="11">
    <location>
        <begin position="103"/>
        <end position="125"/>
    </location>
</feature>
<proteinExistence type="predicted"/>
<dbReference type="PANTHER" id="PTHR18945">
    <property type="entry name" value="NEUROTRANSMITTER GATED ION CHANNEL"/>
    <property type="match status" value="1"/>
</dbReference>
<dbReference type="SUPFAM" id="SSF90112">
    <property type="entry name" value="Neurotransmitter-gated ion-channel transmembrane pore"/>
    <property type="match status" value="1"/>
</dbReference>
<dbReference type="GO" id="GO:0005230">
    <property type="term" value="F:extracellular ligand-gated monoatomic ion channel activity"/>
    <property type="evidence" value="ECO:0007669"/>
    <property type="project" value="InterPro"/>
</dbReference>
<dbReference type="EMBL" id="JAKKPZ010000018">
    <property type="protein sequence ID" value="KAI1712536.1"/>
    <property type="molecule type" value="Genomic_DNA"/>
</dbReference>
<evidence type="ECO:0000256" key="5">
    <source>
        <dbReference type="ARBA" id="ARBA00022692"/>
    </source>
</evidence>
<dbReference type="InterPro" id="IPR006202">
    <property type="entry name" value="Neur_chan_lig-bd"/>
</dbReference>
<feature type="transmembrane region" description="Helical" evidence="12">
    <location>
        <begin position="578"/>
        <end position="595"/>
    </location>
</feature>